<dbReference type="InterPro" id="IPR012337">
    <property type="entry name" value="RNaseH-like_sf"/>
</dbReference>
<dbReference type="GO" id="GO:0003676">
    <property type="term" value="F:nucleic acid binding"/>
    <property type="evidence" value="ECO:0007669"/>
    <property type="project" value="InterPro"/>
</dbReference>
<protein>
    <recommendedName>
        <fullName evidence="1">RNase H type-1 domain-containing protein</fullName>
    </recommendedName>
</protein>
<proteinExistence type="predicted"/>
<dbReference type="Pfam" id="PF13456">
    <property type="entry name" value="RVT_3"/>
    <property type="match status" value="1"/>
</dbReference>
<dbReference type="EMBL" id="JABFAE010000004">
    <property type="protein sequence ID" value="MBA0827071.1"/>
    <property type="molecule type" value="Genomic_DNA"/>
</dbReference>
<evidence type="ECO:0000259" key="1">
    <source>
        <dbReference type="Pfam" id="PF13456"/>
    </source>
</evidence>
<keyword evidence="3" id="KW-1185">Reference proteome</keyword>
<sequence length="96" mass="11021">EELYNTKLEIGSLGKLCDILDDLDILIDRGYNNVLVMTDSLEVATVVQKGLTGGSNSVLFRRILQRVPRFQHWNIYHTPREANQEADRLVKLTHLE</sequence>
<dbReference type="Gene3D" id="3.30.420.10">
    <property type="entry name" value="Ribonuclease H-like superfamily/Ribonuclease H"/>
    <property type="match status" value="1"/>
</dbReference>
<dbReference type="Proteomes" id="UP000593575">
    <property type="component" value="Unassembled WGS sequence"/>
</dbReference>
<name>A0A7J9IY48_9ROSI</name>
<dbReference type="SUPFAM" id="SSF53098">
    <property type="entry name" value="Ribonuclease H-like"/>
    <property type="match status" value="1"/>
</dbReference>
<dbReference type="InterPro" id="IPR002156">
    <property type="entry name" value="RNaseH_domain"/>
</dbReference>
<feature type="domain" description="RNase H type-1" evidence="1">
    <location>
        <begin position="20"/>
        <end position="91"/>
    </location>
</feature>
<gene>
    <name evidence="2" type="ORF">Goarm_011874</name>
</gene>
<reference evidence="2 3" key="1">
    <citation type="journal article" date="2019" name="Genome Biol. Evol.">
        <title>Insights into the evolution of the New World diploid cottons (Gossypium, subgenus Houzingenia) based on genome sequencing.</title>
        <authorList>
            <person name="Grover C.E."/>
            <person name="Arick M.A. 2nd"/>
            <person name="Thrash A."/>
            <person name="Conover J.L."/>
            <person name="Sanders W.S."/>
            <person name="Peterson D.G."/>
            <person name="Frelichowski J.E."/>
            <person name="Scheffler J.A."/>
            <person name="Scheffler B.E."/>
            <person name="Wendel J.F."/>
        </authorList>
    </citation>
    <scope>NUCLEOTIDE SEQUENCE [LARGE SCALE GENOMIC DNA]</scope>
    <source>
        <strain evidence="2">6</strain>
        <tissue evidence="2">Leaf</tissue>
    </source>
</reference>
<dbReference type="GO" id="GO:0004523">
    <property type="term" value="F:RNA-DNA hybrid ribonuclease activity"/>
    <property type="evidence" value="ECO:0007669"/>
    <property type="project" value="InterPro"/>
</dbReference>
<dbReference type="InterPro" id="IPR036397">
    <property type="entry name" value="RNaseH_sf"/>
</dbReference>
<organism evidence="2 3">
    <name type="scientific">Gossypium armourianum</name>
    <dbReference type="NCBI Taxonomy" id="34283"/>
    <lineage>
        <taxon>Eukaryota</taxon>
        <taxon>Viridiplantae</taxon>
        <taxon>Streptophyta</taxon>
        <taxon>Embryophyta</taxon>
        <taxon>Tracheophyta</taxon>
        <taxon>Spermatophyta</taxon>
        <taxon>Magnoliopsida</taxon>
        <taxon>eudicotyledons</taxon>
        <taxon>Gunneridae</taxon>
        <taxon>Pentapetalae</taxon>
        <taxon>rosids</taxon>
        <taxon>malvids</taxon>
        <taxon>Malvales</taxon>
        <taxon>Malvaceae</taxon>
        <taxon>Malvoideae</taxon>
        <taxon>Gossypium</taxon>
    </lineage>
</organism>
<evidence type="ECO:0000313" key="2">
    <source>
        <dbReference type="EMBL" id="MBA0827071.1"/>
    </source>
</evidence>
<evidence type="ECO:0000313" key="3">
    <source>
        <dbReference type="Proteomes" id="UP000593575"/>
    </source>
</evidence>
<accession>A0A7J9IY48</accession>
<dbReference type="AlphaFoldDB" id="A0A7J9IY48"/>
<comment type="caution">
    <text evidence="2">The sequence shown here is derived from an EMBL/GenBank/DDBJ whole genome shotgun (WGS) entry which is preliminary data.</text>
</comment>
<feature type="non-terminal residue" evidence="2">
    <location>
        <position position="1"/>
    </location>
</feature>